<proteinExistence type="predicted"/>
<dbReference type="AlphaFoldDB" id="A0A4Z0ZTD9"/>
<reference evidence="1" key="1">
    <citation type="journal article" date="2019" name="PLoS Negl. Trop. Dis.">
        <title>Revisiting the worldwide diversity of Leptospira species in the environment.</title>
        <authorList>
            <person name="Vincent A.T."/>
            <person name="Schiettekatte O."/>
            <person name="Bourhy P."/>
            <person name="Veyrier F.J."/>
            <person name="Picardeau M."/>
        </authorList>
    </citation>
    <scope>NUCLEOTIDE SEQUENCE [LARGE SCALE GENOMIC DNA]</scope>
    <source>
        <strain evidence="1">201702451</strain>
    </source>
</reference>
<evidence type="ECO:0008006" key="3">
    <source>
        <dbReference type="Google" id="ProtNLM"/>
    </source>
</evidence>
<keyword evidence="2" id="KW-1185">Reference proteome</keyword>
<evidence type="ECO:0000313" key="1">
    <source>
        <dbReference type="EMBL" id="TGL67644.1"/>
    </source>
</evidence>
<accession>A0A4Z0ZTD9</accession>
<organism evidence="1 2">
    <name type="scientific">Leptospira jelokensis</name>
    <dbReference type="NCBI Taxonomy" id="2484931"/>
    <lineage>
        <taxon>Bacteria</taxon>
        <taxon>Pseudomonadati</taxon>
        <taxon>Spirochaetota</taxon>
        <taxon>Spirochaetia</taxon>
        <taxon>Leptospirales</taxon>
        <taxon>Leptospiraceae</taxon>
        <taxon>Leptospira</taxon>
    </lineage>
</organism>
<protein>
    <recommendedName>
        <fullName evidence="3">CDP-glycerol--glycerophosphate glycerophosphotransferase</fullName>
    </recommendedName>
</protein>
<gene>
    <name evidence="1" type="ORF">EHQ62_08415</name>
</gene>
<dbReference type="RefSeq" id="WP_135641831.1">
    <property type="nucleotide sequence ID" value="NZ_RQGH01000020.1"/>
</dbReference>
<sequence length="301" mass="34471">MSGSPELVVFFRYLPALEKFIKKGTSIRSYNHFENMPFEKVIPDYFKHKGSWDFKQIGYHHTIVSNDFLGYNLYESEETSSYFPDLIVANGSISSKLYSENLTSNGRVRIGPSLRQKDPGPIQKIDKQKRLLILLPLELNACIELLSAFSHLNRIISEFKIQTLIRLHPIMSVTYLKAKLTKLNFHIPEDWIVSKQDLYSDLFESQYVAVSASASIIDAILCNCIPIPVGRLLDLDLNGLDFYSDRYPLLKSIRPGNLEKWLHKLFSADPNEFSGQLKAIQEDLRVGLCSNSEDLMNQFLV</sequence>
<name>A0A4Z0ZTD9_9LEPT</name>
<comment type="caution">
    <text evidence="1">The sequence shown here is derived from an EMBL/GenBank/DDBJ whole genome shotgun (WGS) entry which is preliminary data.</text>
</comment>
<dbReference type="Proteomes" id="UP000297567">
    <property type="component" value="Unassembled WGS sequence"/>
</dbReference>
<evidence type="ECO:0000313" key="2">
    <source>
        <dbReference type="Proteomes" id="UP000297567"/>
    </source>
</evidence>
<dbReference type="EMBL" id="RQGH01000020">
    <property type="protein sequence ID" value="TGL67644.1"/>
    <property type="molecule type" value="Genomic_DNA"/>
</dbReference>